<evidence type="ECO:0000313" key="2">
    <source>
        <dbReference type="Proteomes" id="UP000304941"/>
    </source>
</evidence>
<reference evidence="1 2" key="1">
    <citation type="submission" date="2019-05" db="EMBL/GenBank/DDBJ databases">
        <title>Pseudomonas edaphica sp. nov., isolated from rhizospheric soil of Cistus ladanifer L. in Spain.</title>
        <authorList>
            <person name="Peix A."/>
        </authorList>
    </citation>
    <scope>NUCLEOTIDE SEQUENCE [LARGE SCALE GENOMIC DNA]</scope>
    <source>
        <strain evidence="1 2">RD25</strain>
    </source>
</reference>
<dbReference type="EMBL" id="VBVZ01000743">
    <property type="protein sequence ID" value="TLG87629.1"/>
    <property type="molecule type" value="Genomic_DNA"/>
</dbReference>
<protein>
    <submittedName>
        <fullName evidence="1">Uncharacterized protein</fullName>
    </submittedName>
</protein>
<proteinExistence type="predicted"/>
<accession>A0ABY2TZK3</accession>
<evidence type="ECO:0000313" key="1">
    <source>
        <dbReference type="EMBL" id="TLG87629.1"/>
    </source>
</evidence>
<organism evidence="1 2">
    <name type="scientific">Pseudomonas edaphica</name>
    <dbReference type="NCBI Taxonomy" id="2006980"/>
    <lineage>
        <taxon>Bacteria</taxon>
        <taxon>Pseudomonadati</taxon>
        <taxon>Pseudomonadota</taxon>
        <taxon>Gammaproteobacteria</taxon>
        <taxon>Pseudomonadales</taxon>
        <taxon>Pseudomonadaceae</taxon>
        <taxon>Pseudomonas</taxon>
    </lineage>
</organism>
<gene>
    <name evidence="1" type="ORF">FEM54_29830</name>
</gene>
<sequence>MHTLRIFFSVGAGLPAMQTPRYIRHTELMLSQASQLPPLTEYGSAVAVAVAPALTSFSMTKSAVF</sequence>
<dbReference type="Proteomes" id="UP000304941">
    <property type="component" value="Unassembled WGS sequence"/>
</dbReference>
<name>A0ABY2TZK3_9PSED</name>
<comment type="caution">
    <text evidence="1">The sequence shown here is derived from an EMBL/GenBank/DDBJ whole genome shotgun (WGS) entry which is preliminary data.</text>
</comment>
<keyword evidence="2" id="KW-1185">Reference proteome</keyword>